<protein>
    <submittedName>
        <fullName evidence="3">SAM-dependent methyltransferase</fullName>
    </submittedName>
</protein>
<keyword evidence="2 3" id="KW-0808">Transferase</keyword>
<evidence type="ECO:0000256" key="1">
    <source>
        <dbReference type="ARBA" id="ARBA00022603"/>
    </source>
</evidence>
<dbReference type="GO" id="GO:0008276">
    <property type="term" value="F:protein methyltransferase activity"/>
    <property type="evidence" value="ECO:0007669"/>
    <property type="project" value="TreeGrafter"/>
</dbReference>
<reference evidence="3 4" key="1">
    <citation type="journal article" date="2018" name="Genome Announc.">
        <title>Genome Sequence of Geothermobacter sp. HR-1 Iron Reducer from the Loihi Seamount.</title>
        <authorList>
            <person name="Smith H."/>
            <person name="Abuyen K."/>
            <person name="Tremblay J."/>
            <person name="Savalia P."/>
            <person name="Perez-Rodriguez I."/>
            <person name="Emerson D."/>
            <person name="Tully B."/>
            <person name="Amend J."/>
        </authorList>
    </citation>
    <scope>NUCLEOTIDE SEQUENCE [LARGE SCALE GENOMIC DNA]</scope>
    <source>
        <strain evidence="3 4">HR-1</strain>
    </source>
</reference>
<proteinExistence type="predicted"/>
<accession>A0A2K2H8R1</accession>
<dbReference type="Gene3D" id="3.40.50.150">
    <property type="entry name" value="Vaccinia Virus protein VP39"/>
    <property type="match status" value="1"/>
</dbReference>
<dbReference type="PANTHER" id="PTHR43648">
    <property type="entry name" value="ELECTRON TRANSFER FLAVOPROTEIN BETA SUBUNIT LYSINE METHYLTRANSFERASE"/>
    <property type="match status" value="1"/>
</dbReference>
<evidence type="ECO:0000313" key="3">
    <source>
        <dbReference type="EMBL" id="PNU19657.1"/>
    </source>
</evidence>
<dbReference type="SUPFAM" id="SSF53335">
    <property type="entry name" value="S-adenosyl-L-methionine-dependent methyltransferases"/>
    <property type="match status" value="1"/>
</dbReference>
<dbReference type="EMBL" id="PPFX01000026">
    <property type="protein sequence ID" value="PNU19657.1"/>
    <property type="molecule type" value="Genomic_DNA"/>
</dbReference>
<dbReference type="RefSeq" id="WP_103115891.1">
    <property type="nucleotide sequence ID" value="NZ_PPFX01000026.1"/>
</dbReference>
<dbReference type="Proteomes" id="UP000236340">
    <property type="component" value="Unassembled WGS sequence"/>
</dbReference>
<comment type="caution">
    <text evidence="3">The sequence shown here is derived from an EMBL/GenBank/DDBJ whole genome shotgun (WGS) entry which is preliminary data.</text>
</comment>
<dbReference type="OrthoDB" id="9785995at2"/>
<gene>
    <name evidence="3" type="ORF">C2E25_11525</name>
</gene>
<dbReference type="InterPro" id="IPR029063">
    <property type="entry name" value="SAM-dependent_MTases_sf"/>
</dbReference>
<organism evidence="3 4">
    <name type="scientific">Geothermobacter hydrogeniphilus</name>
    <dbReference type="NCBI Taxonomy" id="1969733"/>
    <lineage>
        <taxon>Bacteria</taxon>
        <taxon>Pseudomonadati</taxon>
        <taxon>Thermodesulfobacteriota</taxon>
        <taxon>Desulfuromonadia</taxon>
        <taxon>Desulfuromonadales</taxon>
        <taxon>Geothermobacteraceae</taxon>
        <taxon>Geothermobacter</taxon>
    </lineage>
</organism>
<sequence>MTSDQFEIGNLFRIVKPGLPAPEDRRIKLIIDKGAFGSGEHETTASCLEMMERMPEIKGSRLLDLGSGTGILAIGALKLGADDAVCVDISPDAIRTCEHNCALNDLRTRVRLVTGTLASLKGEVFDLVVANIYGDLLLDLADQLVAGVRSGGHLLLSGILWEYNFDVRQAYQRLGCELVENRMLQEFSTLRLKRGN</sequence>
<evidence type="ECO:0000313" key="4">
    <source>
        <dbReference type="Proteomes" id="UP000236340"/>
    </source>
</evidence>
<evidence type="ECO:0000256" key="2">
    <source>
        <dbReference type="ARBA" id="ARBA00022679"/>
    </source>
</evidence>
<dbReference type="PANTHER" id="PTHR43648:SF1">
    <property type="entry name" value="ELECTRON TRANSFER FLAVOPROTEIN BETA SUBUNIT LYSINE METHYLTRANSFERASE"/>
    <property type="match status" value="1"/>
</dbReference>
<name>A0A2K2H8R1_9BACT</name>
<dbReference type="AlphaFoldDB" id="A0A2K2H8R1"/>
<dbReference type="Pfam" id="PF06325">
    <property type="entry name" value="PrmA"/>
    <property type="match status" value="1"/>
</dbReference>
<dbReference type="CDD" id="cd02440">
    <property type="entry name" value="AdoMet_MTases"/>
    <property type="match status" value="1"/>
</dbReference>
<keyword evidence="1 3" id="KW-0489">Methyltransferase</keyword>
<dbReference type="InterPro" id="IPR050078">
    <property type="entry name" value="Ribosomal_L11_MeTrfase_PrmA"/>
</dbReference>
<dbReference type="GO" id="GO:0032259">
    <property type="term" value="P:methylation"/>
    <property type="evidence" value="ECO:0007669"/>
    <property type="project" value="UniProtKB-KW"/>
</dbReference>